<accession>A0A165JRI4</accession>
<reference evidence="2 3" key="1">
    <citation type="journal article" date="2016" name="Fungal Biol.">
        <title>The genome of Xylona heveae provides a window into fungal endophytism.</title>
        <authorList>
            <person name="Gazis R."/>
            <person name="Kuo A."/>
            <person name="Riley R."/>
            <person name="LaButti K."/>
            <person name="Lipzen A."/>
            <person name="Lin J."/>
            <person name="Amirebrahimi M."/>
            <person name="Hesse C.N."/>
            <person name="Spatafora J.W."/>
            <person name="Henrissat B."/>
            <person name="Hainaut M."/>
            <person name="Grigoriev I.V."/>
            <person name="Hibbett D.S."/>
        </authorList>
    </citation>
    <scope>NUCLEOTIDE SEQUENCE [LARGE SCALE GENOMIC DNA]</scope>
    <source>
        <strain evidence="2 3">TC161</strain>
    </source>
</reference>
<feature type="compositionally biased region" description="Basic residues" evidence="1">
    <location>
        <begin position="251"/>
        <end position="261"/>
    </location>
</feature>
<dbReference type="EMBL" id="KV407454">
    <property type="protein sequence ID" value="KZF26545.1"/>
    <property type="molecule type" value="Genomic_DNA"/>
</dbReference>
<dbReference type="RefSeq" id="XP_018192100.1">
    <property type="nucleotide sequence ID" value="XM_018334638.1"/>
</dbReference>
<name>A0A165JRI4_XYLHT</name>
<feature type="region of interest" description="Disordered" evidence="1">
    <location>
        <begin position="169"/>
        <end position="294"/>
    </location>
</feature>
<feature type="region of interest" description="Disordered" evidence="1">
    <location>
        <begin position="1"/>
        <end position="147"/>
    </location>
</feature>
<protein>
    <submittedName>
        <fullName evidence="2">Uncharacterized protein</fullName>
    </submittedName>
</protein>
<sequence>MPHKHKRRNGDDSSGFDLPPSRMARPLPVGKQAGNSNKGKNKNGNKNKDSSNSAKSDDANSFLSKPITSYHDDTPRAFARMMAWQSSKGNKGSNSNTEPTNIPNKKRKRGGDNNNSTASAANSSSKKDASSASGTTTTTAAAAAMPTIKPGEKLSDFAARVDAALPVSGLKNKGADPLRSMGAKQRQTKTEKRLQKMYAEWREEDQRIKDRLEDEREEAEEREEEQRELYGLPVSGTVGDSTGGEGAGAGQKKKKKKGGHKAGHDDDDDPWAVLKERDQKPRLNDVAQAPPTFTKIPTEKFRVKNGARVNVANVPNAAGSLRRREELGEARQNVLEAYRKMMEQKRGV</sequence>
<proteinExistence type="predicted"/>
<organism evidence="2 3">
    <name type="scientific">Xylona heveae (strain CBS 132557 / TC161)</name>
    <dbReference type="NCBI Taxonomy" id="1328760"/>
    <lineage>
        <taxon>Eukaryota</taxon>
        <taxon>Fungi</taxon>
        <taxon>Dikarya</taxon>
        <taxon>Ascomycota</taxon>
        <taxon>Pezizomycotina</taxon>
        <taxon>Xylonomycetes</taxon>
        <taxon>Xylonales</taxon>
        <taxon>Xylonaceae</taxon>
        <taxon>Xylona</taxon>
    </lineage>
</organism>
<dbReference type="PANTHER" id="PTHR40644">
    <property type="entry name" value="UPF0653 PROTEIN C607.02C"/>
    <property type="match status" value="1"/>
</dbReference>
<feature type="compositionally biased region" description="Low complexity" evidence="1">
    <location>
        <begin position="112"/>
        <end position="144"/>
    </location>
</feature>
<feature type="compositionally biased region" description="Low complexity" evidence="1">
    <location>
        <begin position="86"/>
        <end position="96"/>
    </location>
</feature>
<evidence type="ECO:0000313" key="2">
    <source>
        <dbReference type="EMBL" id="KZF26545.1"/>
    </source>
</evidence>
<feature type="compositionally biased region" description="Basic and acidic residues" evidence="1">
    <location>
        <begin position="188"/>
        <end position="214"/>
    </location>
</feature>
<evidence type="ECO:0000313" key="3">
    <source>
        <dbReference type="Proteomes" id="UP000076632"/>
    </source>
</evidence>
<dbReference type="OrthoDB" id="5876637at2759"/>
<gene>
    <name evidence="2" type="ORF">L228DRAFT_264926</name>
</gene>
<dbReference type="PANTHER" id="PTHR40644:SF1">
    <property type="entry name" value="UPF0653 PROTEIN C607.02C"/>
    <property type="match status" value="1"/>
</dbReference>
<dbReference type="InParanoid" id="A0A165JRI4"/>
<dbReference type="AlphaFoldDB" id="A0A165JRI4"/>
<feature type="compositionally biased region" description="Basic and acidic residues" evidence="1">
    <location>
        <begin position="274"/>
        <end position="283"/>
    </location>
</feature>
<dbReference type="GeneID" id="28899775"/>
<dbReference type="Proteomes" id="UP000076632">
    <property type="component" value="Unassembled WGS sequence"/>
</dbReference>
<keyword evidence="3" id="KW-1185">Reference proteome</keyword>
<dbReference type="OMA" id="TKHEKHL"/>
<evidence type="ECO:0000256" key="1">
    <source>
        <dbReference type="SAM" id="MobiDB-lite"/>
    </source>
</evidence>